<dbReference type="PANTHER" id="PTHR30336:SF4">
    <property type="entry name" value="ENVELOPE BIOGENESIS FACTOR ELYC"/>
    <property type="match status" value="1"/>
</dbReference>
<dbReference type="RefSeq" id="WP_220161070.1">
    <property type="nucleotide sequence ID" value="NZ_CP080507.1"/>
</dbReference>
<reference evidence="3" key="1">
    <citation type="submission" date="2021-08" db="EMBL/GenBank/DDBJ databases">
        <title>Genome of a novel bacterium of the phylum Verrucomicrobia, Oleiharenicola sp. KSB-15.</title>
        <authorList>
            <person name="Chung J.-H."/>
            <person name="Ahn J.-H."/>
            <person name="Yoon Y."/>
            <person name="Kim D.-Y."/>
            <person name="An S.-H."/>
            <person name="Park I."/>
            <person name="Yeon J."/>
        </authorList>
    </citation>
    <scope>NUCLEOTIDE SEQUENCE</scope>
    <source>
        <strain evidence="3">KSB-15</strain>
    </source>
</reference>
<dbReference type="Proteomes" id="UP000825051">
    <property type="component" value="Chromosome"/>
</dbReference>
<dbReference type="AlphaFoldDB" id="A0A8F9XK91"/>
<dbReference type="EMBL" id="CP080507">
    <property type="protein sequence ID" value="QYM77966.1"/>
    <property type="molecule type" value="Genomic_DNA"/>
</dbReference>
<dbReference type="CDD" id="cd06259">
    <property type="entry name" value="YdcF-like"/>
    <property type="match status" value="1"/>
</dbReference>
<keyword evidence="1" id="KW-0812">Transmembrane</keyword>
<evidence type="ECO:0000313" key="4">
    <source>
        <dbReference type="Proteomes" id="UP000825051"/>
    </source>
</evidence>
<dbReference type="GO" id="GO:0005886">
    <property type="term" value="C:plasma membrane"/>
    <property type="evidence" value="ECO:0007669"/>
    <property type="project" value="TreeGrafter"/>
</dbReference>
<dbReference type="GO" id="GO:0043164">
    <property type="term" value="P:Gram-negative-bacterium-type cell wall biogenesis"/>
    <property type="evidence" value="ECO:0007669"/>
    <property type="project" value="TreeGrafter"/>
</dbReference>
<evidence type="ECO:0000256" key="1">
    <source>
        <dbReference type="SAM" id="Phobius"/>
    </source>
</evidence>
<feature type="transmembrane region" description="Helical" evidence="1">
    <location>
        <begin position="12"/>
        <end position="33"/>
    </location>
</feature>
<dbReference type="GO" id="GO:0000270">
    <property type="term" value="P:peptidoglycan metabolic process"/>
    <property type="evidence" value="ECO:0007669"/>
    <property type="project" value="TreeGrafter"/>
</dbReference>
<dbReference type="Pfam" id="PF02698">
    <property type="entry name" value="DUF218"/>
    <property type="match status" value="1"/>
</dbReference>
<protein>
    <submittedName>
        <fullName evidence="3">YdcF family protein</fullName>
    </submittedName>
</protein>
<name>A0A8F9XK91_9BACT</name>
<sequence>MMFFWLKKAVSYFLMPLPFSLLLLTVGFIFTAFSRRSRRGWFFLLLGFLTLLLASHKQVGLRLLAPLEAEYPAVPDLTPPNAIPAALARCEFIVVLGGGQSDNPAFPALHSLSSSAFARAVEGARLARALPAARVIVSGPAVAPNESHASRLARAIGSLAIARDRFVKIEDARDTEDEANATRALVGDAPVALVTSAWHMPRAMALFRAAGVNALACPTDFQARPNVDFRWDDWTFDTSGLDRTTMAVHERLGLWWLHLRGRI</sequence>
<dbReference type="PANTHER" id="PTHR30336">
    <property type="entry name" value="INNER MEMBRANE PROTEIN, PROBABLE PERMEASE"/>
    <property type="match status" value="1"/>
</dbReference>
<keyword evidence="4" id="KW-1185">Reference proteome</keyword>
<feature type="domain" description="DUF218" evidence="2">
    <location>
        <begin position="92"/>
        <end position="253"/>
    </location>
</feature>
<evidence type="ECO:0000313" key="3">
    <source>
        <dbReference type="EMBL" id="QYM77966.1"/>
    </source>
</evidence>
<dbReference type="InterPro" id="IPR051599">
    <property type="entry name" value="Cell_Envelope_Assoc"/>
</dbReference>
<gene>
    <name evidence="3" type="ORF">K0B96_11655</name>
</gene>
<proteinExistence type="predicted"/>
<feature type="transmembrane region" description="Helical" evidence="1">
    <location>
        <begin position="40"/>
        <end position="56"/>
    </location>
</feature>
<keyword evidence="1" id="KW-1133">Transmembrane helix</keyword>
<organism evidence="3 4">
    <name type="scientific">Horticoccus luteus</name>
    <dbReference type="NCBI Taxonomy" id="2862869"/>
    <lineage>
        <taxon>Bacteria</taxon>
        <taxon>Pseudomonadati</taxon>
        <taxon>Verrucomicrobiota</taxon>
        <taxon>Opitutia</taxon>
        <taxon>Opitutales</taxon>
        <taxon>Opitutaceae</taxon>
        <taxon>Horticoccus</taxon>
    </lineage>
</organism>
<accession>A0A8F9XK91</accession>
<dbReference type="KEGG" id="ole:K0B96_11655"/>
<keyword evidence="1" id="KW-0472">Membrane</keyword>
<dbReference type="InterPro" id="IPR003848">
    <property type="entry name" value="DUF218"/>
</dbReference>
<evidence type="ECO:0000259" key="2">
    <source>
        <dbReference type="Pfam" id="PF02698"/>
    </source>
</evidence>